<dbReference type="SUPFAM" id="SSF88946">
    <property type="entry name" value="Sigma2 domain of RNA polymerase sigma factors"/>
    <property type="match status" value="1"/>
</dbReference>
<dbReference type="Pfam" id="PF04542">
    <property type="entry name" value="Sigma70_r2"/>
    <property type="match status" value="1"/>
</dbReference>
<protein>
    <submittedName>
        <fullName evidence="8">RNA polymerase sigma factor</fullName>
    </submittedName>
</protein>
<evidence type="ECO:0000259" key="7">
    <source>
        <dbReference type="Pfam" id="PF20239"/>
    </source>
</evidence>
<dbReference type="EMBL" id="JAEUAW010000001">
    <property type="protein sequence ID" value="MBW9092180.1"/>
    <property type="molecule type" value="Genomic_DNA"/>
</dbReference>
<feature type="domain" description="RNA polymerase sigma factor 70 region 4 type 2" evidence="6">
    <location>
        <begin position="112"/>
        <end position="162"/>
    </location>
</feature>
<dbReference type="PANTHER" id="PTHR47756">
    <property type="entry name" value="BLL6612 PROTEIN-RELATED"/>
    <property type="match status" value="1"/>
</dbReference>
<dbReference type="InterPro" id="IPR046531">
    <property type="entry name" value="DUF6596"/>
</dbReference>
<evidence type="ECO:0000256" key="3">
    <source>
        <dbReference type="ARBA" id="ARBA00023082"/>
    </source>
</evidence>
<dbReference type="InterPro" id="IPR036388">
    <property type="entry name" value="WH-like_DNA-bd_sf"/>
</dbReference>
<keyword evidence="3" id="KW-0731">Sigma factor</keyword>
<dbReference type="RefSeq" id="WP_220298941.1">
    <property type="nucleotide sequence ID" value="NZ_JAEUAW010000001.1"/>
</dbReference>
<dbReference type="InterPro" id="IPR013324">
    <property type="entry name" value="RNA_pol_sigma_r3/r4-like"/>
</dbReference>
<evidence type="ECO:0000313" key="8">
    <source>
        <dbReference type="EMBL" id="MBW9092180.1"/>
    </source>
</evidence>
<dbReference type="Pfam" id="PF08281">
    <property type="entry name" value="Sigma70_r4_2"/>
    <property type="match status" value="1"/>
</dbReference>
<organism evidence="8 9">
    <name type="scientific">Microbacterium jejuense</name>
    <dbReference type="NCBI Taxonomy" id="1263637"/>
    <lineage>
        <taxon>Bacteria</taxon>
        <taxon>Bacillati</taxon>
        <taxon>Actinomycetota</taxon>
        <taxon>Actinomycetes</taxon>
        <taxon>Micrococcales</taxon>
        <taxon>Microbacteriaceae</taxon>
        <taxon>Microbacterium</taxon>
    </lineage>
</organism>
<keyword evidence="2" id="KW-0805">Transcription regulation</keyword>
<proteinExistence type="inferred from homology"/>
<name>A0ABS7HHF7_9MICO</name>
<evidence type="ECO:0000256" key="2">
    <source>
        <dbReference type="ARBA" id="ARBA00023015"/>
    </source>
</evidence>
<dbReference type="InterPro" id="IPR007627">
    <property type="entry name" value="RNA_pol_sigma70_r2"/>
</dbReference>
<evidence type="ECO:0000256" key="1">
    <source>
        <dbReference type="ARBA" id="ARBA00010641"/>
    </source>
</evidence>
<sequence>MTRPSVEEAIARAHREEWARLVAGLARRFDDLGLAEEAAADAYVTALERWPRDGVPPNPAAWLTTTATRKAIDRLRREARRDAKHQAAHMLSDDTPAEPTGPVDDDRLRLVFTCCHPALAIEARVALTLRLLGGLTVAEIARAFLVPETTMAQRITRAKAKIKAARIPYRVPSAHDIPDRLPGVLAVVFLIFNEGYLATGDHSALRPDLTDEAIRLGRLLRGLLPDEGEVTGLLALMLLIEARRAARVSQSGELVTLDEQDRGAWDRSLIEEGHALVRERIAASAAGAGTVGRYQLLAAINAVHDDAPSARDTDWAQIVALYDRLLGVDGSPVVRLNRAVAVAEVDGPDVALAEVDRLGDALAGYHAYHAARADLLRRLGRSDESRAAYDDALGLASNPAERAYLTRRRDQLVRRNGA</sequence>
<evidence type="ECO:0000259" key="5">
    <source>
        <dbReference type="Pfam" id="PF04542"/>
    </source>
</evidence>
<dbReference type="Proteomes" id="UP001196843">
    <property type="component" value="Unassembled WGS sequence"/>
</dbReference>
<gene>
    <name evidence="8" type="ORF">JNB62_00620</name>
</gene>
<keyword evidence="9" id="KW-1185">Reference proteome</keyword>
<comment type="caution">
    <text evidence="8">The sequence shown here is derived from an EMBL/GenBank/DDBJ whole genome shotgun (WGS) entry which is preliminary data.</text>
</comment>
<accession>A0ABS7HHF7</accession>
<comment type="similarity">
    <text evidence="1">Belongs to the sigma-70 factor family. ECF subfamily.</text>
</comment>
<evidence type="ECO:0000259" key="6">
    <source>
        <dbReference type="Pfam" id="PF08281"/>
    </source>
</evidence>
<dbReference type="InterPro" id="IPR013249">
    <property type="entry name" value="RNA_pol_sigma70_r4_t2"/>
</dbReference>
<feature type="domain" description="DUF6596" evidence="7">
    <location>
        <begin position="180"/>
        <end position="279"/>
    </location>
</feature>
<dbReference type="InterPro" id="IPR013325">
    <property type="entry name" value="RNA_pol_sigma_r2"/>
</dbReference>
<evidence type="ECO:0000256" key="4">
    <source>
        <dbReference type="ARBA" id="ARBA00023163"/>
    </source>
</evidence>
<evidence type="ECO:0000313" key="9">
    <source>
        <dbReference type="Proteomes" id="UP001196843"/>
    </source>
</evidence>
<dbReference type="PANTHER" id="PTHR47756:SF2">
    <property type="entry name" value="BLL6612 PROTEIN"/>
    <property type="match status" value="1"/>
</dbReference>
<dbReference type="Pfam" id="PF20239">
    <property type="entry name" value="DUF6596"/>
    <property type="match status" value="1"/>
</dbReference>
<dbReference type="Gene3D" id="1.10.10.10">
    <property type="entry name" value="Winged helix-like DNA-binding domain superfamily/Winged helix DNA-binding domain"/>
    <property type="match status" value="1"/>
</dbReference>
<keyword evidence="4" id="KW-0804">Transcription</keyword>
<feature type="domain" description="RNA polymerase sigma-70 region 2" evidence="5">
    <location>
        <begin position="16"/>
        <end position="81"/>
    </location>
</feature>
<dbReference type="SUPFAM" id="SSF88659">
    <property type="entry name" value="Sigma3 and sigma4 domains of RNA polymerase sigma factors"/>
    <property type="match status" value="1"/>
</dbReference>
<reference evidence="8 9" key="1">
    <citation type="journal article" date="2021" name="MBio">
        <title>Poor Competitiveness of Bradyrhizobium in Pigeon Pea Root Colonization in Indian Soils.</title>
        <authorList>
            <person name="Chalasani D."/>
            <person name="Basu A."/>
            <person name="Pullabhotla S.V.S.R.N."/>
            <person name="Jorrin B."/>
            <person name="Neal A.L."/>
            <person name="Poole P.S."/>
            <person name="Podile A.R."/>
            <person name="Tkacz A."/>
        </authorList>
    </citation>
    <scope>NUCLEOTIDE SEQUENCE [LARGE SCALE GENOMIC DNA]</scope>
    <source>
        <strain evidence="8 9">HU14</strain>
    </source>
</reference>
<dbReference type="Gene3D" id="1.10.1740.10">
    <property type="match status" value="1"/>
</dbReference>